<keyword evidence="1" id="KW-0472">Membrane</keyword>
<proteinExistence type="predicted"/>
<keyword evidence="3" id="KW-1185">Reference proteome</keyword>
<dbReference type="InterPro" id="IPR010266">
    <property type="entry name" value="NnrS"/>
</dbReference>
<organism evidence="2 3">
    <name type="scientific">Roseospira marina</name>
    <dbReference type="NCBI Taxonomy" id="140057"/>
    <lineage>
        <taxon>Bacteria</taxon>
        <taxon>Pseudomonadati</taxon>
        <taxon>Pseudomonadota</taxon>
        <taxon>Alphaproteobacteria</taxon>
        <taxon>Rhodospirillales</taxon>
        <taxon>Rhodospirillaceae</taxon>
        <taxon>Roseospira</taxon>
    </lineage>
</organism>
<keyword evidence="1" id="KW-1133">Transmembrane helix</keyword>
<evidence type="ECO:0000313" key="2">
    <source>
        <dbReference type="EMBL" id="KAA5604126.1"/>
    </source>
</evidence>
<reference evidence="2 3" key="1">
    <citation type="submission" date="2019-09" db="EMBL/GenBank/DDBJ databases">
        <title>Genome sequence of Roseospira marina, one of the more divergent members of the non-sulfur purple photosynthetic bacterial family, the Rhodospirillaceae.</title>
        <authorList>
            <person name="Meyer T."/>
            <person name="Kyndt J."/>
        </authorList>
    </citation>
    <scope>NUCLEOTIDE SEQUENCE [LARGE SCALE GENOMIC DNA]</scope>
    <source>
        <strain evidence="2 3">DSM 15113</strain>
    </source>
</reference>
<dbReference type="OrthoDB" id="9770040at2"/>
<name>A0A5M6I7F0_9PROT</name>
<feature type="transmembrane region" description="Helical" evidence="1">
    <location>
        <begin position="16"/>
        <end position="37"/>
    </location>
</feature>
<gene>
    <name evidence="2" type="ORF">F1188_17585</name>
</gene>
<evidence type="ECO:0000313" key="3">
    <source>
        <dbReference type="Proteomes" id="UP000324065"/>
    </source>
</evidence>
<comment type="caution">
    <text evidence="2">The sequence shown here is derived from an EMBL/GenBank/DDBJ whole genome shotgun (WGS) entry which is preliminary data.</text>
</comment>
<evidence type="ECO:0008006" key="4">
    <source>
        <dbReference type="Google" id="ProtNLM"/>
    </source>
</evidence>
<dbReference type="Proteomes" id="UP000324065">
    <property type="component" value="Unassembled WGS sequence"/>
</dbReference>
<accession>A0A5M6I7F0</accession>
<dbReference type="Pfam" id="PF05940">
    <property type="entry name" value="NnrS"/>
    <property type="match status" value="1"/>
</dbReference>
<protein>
    <recommendedName>
        <fullName evidence="4">NnrS family protein</fullName>
    </recommendedName>
</protein>
<sequence>MVARLLVLALPEHTGVLLWGAAGFWIVAFLGFCVEYGPALFRPAKG</sequence>
<dbReference type="EMBL" id="VWPJ01000023">
    <property type="protein sequence ID" value="KAA5604126.1"/>
    <property type="molecule type" value="Genomic_DNA"/>
</dbReference>
<evidence type="ECO:0000256" key="1">
    <source>
        <dbReference type="SAM" id="Phobius"/>
    </source>
</evidence>
<dbReference type="AlphaFoldDB" id="A0A5M6I7F0"/>
<keyword evidence="1" id="KW-0812">Transmembrane</keyword>